<sequence length="103" mass="11540">MGGQQGWHGERERDQERARRIADALHKLTGRRPLVEHDRNGGATKVSLKVVERPDRTQTLAVLRVLRHGDRFGHARTARWEHVWVEVGARRGAGSAPLSPPTG</sequence>
<name>A0A0D0Q349_KITGR</name>
<dbReference type="AlphaFoldDB" id="A0A0D0Q349"/>
<evidence type="ECO:0000313" key="1">
    <source>
        <dbReference type="EMBL" id="KIQ65393.1"/>
    </source>
</evidence>
<dbReference type="OrthoDB" id="3873489at2"/>
<dbReference type="PATRIC" id="fig|2064.6.peg.3415"/>
<comment type="caution">
    <text evidence="1">The sequence shown here is derived from an EMBL/GenBank/DDBJ whole genome shotgun (WGS) entry which is preliminary data.</text>
</comment>
<evidence type="ECO:0000313" key="2">
    <source>
        <dbReference type="Proteomes" id="UP000032066"/>
    </source>
</evidence>
<accession>A0A0D0Q349</accession>
<keyword evidence="2" id="KW-1185">Reference proteome</keyword>
<dbReference type="EMBL" id="JXZB01000002">
    <property type="protein sequence ID" value="KIQ65393.1"/>
    <property type="molecule type" value="Genomic_DNA"/>
</dbReference>
<organism evidence="1 2">
    <name type="scientific">Kitasatospora griseola</name>
    <name type="common">Streptomyces griseolosporeus</name>
    <dbReference type="NCBI Taxonomy" id="2064"/>
    <lineage>
        <taxon>Bacteria</taxon>
        <taxon>Bacillati</taxon>
        <taxon>Actinomycetota</taxon>
        <taxon>Actinomycetes</taxon>
        <taxon>Kitasatosporales</taxon>
        <taxon>Streptomycetaceae</taxon>
        <taxon>Kitasatospora</taxon>
    </lineage>
</organism>
<reference evidence="1 2" key="1">
    <citation type="submission" date="2015-02" db="EMBL/GenBank/DDBJ databases">
        <title>Draft genome sequence of Kitasatospora griseola MF730-N6, a bafilomycin, terpentecin and satosporin producer.</title>
        <authorList>
            <person name="Arens J.C."/>
            <person name="Haltli B."/>
            <person name="Kerr R.G."/>
        </authorList>
    </citation>
    <scope>NUCLEOTIDE SEQUENCE [LARGE SCALE GENOMIC DNA]</scope>
    <source>
        <strain evidence="1 2">MF730-N6</strain>
    </source>
</reference>
<protein>
    <submittedName>
        <fullName evidence="1">Uncharacterized protein</fullName>
    </submittedName>
</protein>
<gene>
    <name evidence="1" type="ORF">TR51_15930</name>
</gene>
<dbReference type="Proteomes" id="UP000032066">
    <property type="component" value="Unassembled WGS sequence"/>
</dbReference>
<dbReference type="RefSeq" id="WP_043911660.1">
    <property type="nucleotide sequence ID" value="NZ_JXZB01000002.1"/>
</dbReference>
<proteinExistence type="predicted"/>